<organism evidence="2">
    <name type="scientific">mine drainage metagenome</name>
    <dbReference type="NCBI Taxonomy" id="410659"/>
    <lineage>
        <taxon>unclassified sequences</taxon>
        <taxon>metagenomes</taxon>
        <taxon>ecological metagenomes</taxon>
    </lineage>
</organism>
<evidence type="ECO:0000313" key="2">
    <source>
        <dbReference type="EMBL" id="EQD25771.1"/>
    </source>
</evidence>
<name>T0XSD6_9ZZZZ</name>
<protein>
    <submittedName>
        <fullName evidence="2">Uncharacterized protein</fullName>
    </submittedName>
</protein>
<evidence type="ECO:0000256" key="1">
    <source>
        <dbReference type="SAM" id="MobiDB-lite"/>
    </source>
</evidence>
<reference evidence="2" key="2">
    <citation type="journal article" date="2014" name="ISME J.">
        <title>Microbial stratification in low pH oxic and suboxic macroscopic growths along an acid mine drainage.</title>
        <authorList>
            <person name="Mendez-Garcia C."/>
            <person name="Mesa V."/>
            <person name="Sprenger R.R."/>
            <person name="Richter M."/>
            <person name="Diez M.S."/>
            <person name="Solano J."/>
            <person name="Bargiela R."/>
            <person name="Golyshina O.V."/>
            <person name="Manteca A."/>
            <person name="Ramos J.L."/>
            <person name="Gallego J.R."/>
            <person name="Llorente I."/>
            <person name="Martins Dos Santos V.A."/>
            <person name="Jensen O.N."/>
            <person name="Pelaez A.I."/>
            <person name="Sanchez J."/>
            <person name="Ferrer M."/>
        </authorList>
    </citation>
    <scope>NUCLEOTIDE SEQUENCE</scope>
</reference>
<feature type="compositionally biased region" description="Basic and acidic residues" evidence="1">
    <location>
        <begin position="27"/>
        <end position="46"/>
    </location>
</feature>
<reference evidence="2" key="1">
    <citation type="submission" date="2013-08" db="EMBL/GenBank/DDBJ databases">
        <authorList>
            <person name="Mendez C."/>
            <person name="Richter M."/>
            <person name="Ferrer M."/>
            <person name="Sanchez J."/>
        </authorList>
    </citation>
    <scope>NUCLEOTIDE SEQUENCE</scope>
</reference>
<comment type="caution">
    <text evidence="2">The sequence shown here is derived from an EMBL/GenBank/DDBJ whole genome shotgun (WGS) entry which is preliminary data.</text>
</comment>
<dbReference type="AlphaFoldDB" id="T0XSD6"/>
<feature type="region of interest" description="Disordered" evidence="1">
    <location>
        <begin position="1"/>
        <end position="62"/>
    </location>
</feature>
<gene>
    <name evidence="2" type="ORF">B1B_19686</name>
</gene>
<sequence>MPPVLAPRPRSRHGRPNPYPAPTGRLSDARRRVQRADRSDGQERPRSAPPRGTAPGATRDLVKDEIRRHLEKVLREDPKLAQDLRDAVRDLLEARAKEYAAVLRVGAAAARLGLSALPPDVRRTLTEDVVKFISQEIGNIAERTL</sequence>
<accession>T0XSD6</accession>
<proteinExistence type="predicted"/>
<dbReference type="EMBL" id="AUZY01013233">
    <property type="protein sequence ID" value="EQD25771.1"/>
    <property type="molecule type" value="Genomic_DNA"/>
</dbReference>